<dbReference type="SUPFAM" id="SSF46785">
    <property type="entry name" value="Winged helix' DNA-binding domain"/>
    <property type="match status" value="1"/>
</dbReference>
<evidence type="ECO:0000313" key="7">
    <source>
        <dbReference type="Proteomes" id="UP000721844"/>
    </source>
</evidence>
<dbReference type="InterPro" id="IPR036388">
    <property type="entry name" value="WH-like_DNA-bd_sf"/>
</dbReference>
<evidence type="ECO:0000256" key="2">
    <source>
        <dbReference type="ARBA" id="ARBA00023015"/>
    </source>
</evidence>
<reference evidence="6 7" key="1">
    <citation type="journal article" date="2021" name="Microorganisms">
        <title>Acidisoma silvae sp. nov. and Acidisomacellulosilytica sp. nov., Two Acidophilic Bacteria Isolated from Decaying Wood, Hydrolyzing Cellulose and Producing Poly-3-hydroxybutyrate.</title>
        <authorList>
            <person name="Mieszkin S."/>
            <person name="Pouder E."/>
            <person name="Uroz S."/>
            <person name="Simon-Colin C."/>
            <person name="Alain K."/>
        </authorList>
    </citation>
    <scope>NUCLEOTIDE SEQUENCE [LARGE SCALE GENOMIC DNA]</scope>
    <source>
        <strain evidence="6 7">HW T5.17</strain>
    </source>
</reference>
<sequence>MNDTAHKKKTITSTQRRRQWSLDEKIRMVNETYAPGASVSLIARQYRVNPNQIFTWRRLADAGTLSETNLGEAIVPALEHHALRKQIRELHGILGKKTLEVEALKKAFQLAENKKNSGSTERRSSLGEQIIILSQNDNHDLSLRQLAVLALCLQAELGQTVRAMASNLEIPRASVTRAVDRLEQAGYVQRLSDPFDGRSVVVIATRSATSFLADDS</sequence>
<dbReference type="Pfam" id="PF01527">
    <property type="entry name" value="HTH_Tnp_1"/>
    <property type="match status" value="1"/>
</dbReference>
<organism evidence="6 7">
    <name type="scientific">Acidisoma cellulosilyticum</name>
    <dbReference type="NCBI Taxonomy" id="2802395"/>
    <lineage>
        <taxon>Bacteria</taxon>
        <taxon>Pseudomonadati</taxon>
        <taxon>Pseudomonadota</taxon>
        <taxon>Alphaproteobacteria</taxon>
        <taxon>Acetobacterales</taxon>
        <taxon>Acidocellaceae</taxon>
        <taxon>Acidisoma</taxon>
    </lineage>
</organism>
<dbReference type="InterPro" id="IPR023187">
    <property type="entry name" value="Tscrpt_reg_MarR-type_CS"/>
</dbReference>
<dbReference type="InterPro" id="IPR010921">
    <property type="entry name" value="Trp_repressor/repl_initiator"/>
</dbReference>
<keyword evidence="3" id="KW-0238">DNA-binding</keyword>
<protein>
    <submittedName>
        <fullName evidence="6">Transposase</fullName>
    </submittedName>
</protein>
<comment type="similarity">
    <text evidence="1">Belongs to the transposase 8 family.</text>
</comment>
<evidence type="ECO:0000256" key="4">
    <source>
        <dbReference type="ARBA" id="ARBA00023163"/>
    </source>
</evidence>
<dbReference type="InterPro" id="IPR036390">
    <property type="entry name" value="WH_DNA-bd_sf"/>
</dbReference>
<keyword evidence="4" id="KW-0804">Transcription</keyword>
<dbReference type="Gene3D" id="1.10.10.10">
    <property type="entry name" value="Winged helix-like DNA-binding domain superfamily/Winged helix DNA-binding domain"/>
    <property type="match status" value="1"/>
</dbReference>
<dbReference type="PROSITE" id="PS50995">
    <property type="entry name" value="HTH_MARR_2"/>
    <property type="match status" value="1"/>
</dbReference>
<feature type="domain" description="HTH marR-type" evidence="5">
    <location>
        <begin position="100"/>
        <end position="216"/>
    </location>
</feature>
<dbReference type="RefSeq" id="WP_227310711.1">
    <property type="nucleotide sequence ID" value="NZ_JAESVA010000019.1"/>
</dbReference>
<name>A0A963Z8U4_9PROT</name>
<gene>
    <name evidence="6" type="ORF">ACELLULO517_27275</name>
</gene>
<dbReference type="PANTHER" id="PTHR37936">
    <property type="entry name" value="TRANSPOSASE INSC FOR INSERTION ELEMENT IS2A-RELATED"/>
    <property type="match status" value="1"/>
</dbReference>
<evidence type="ECO:0000256" key="3">
    <source>
        <dbReference type="ARBA" id="ARBA00023125"/>
    </source>
</evidence>
<evidence type="ECO:0000313" key="6">
    <source>
        <dbReference type="EMBL" id="MCB8883973.1"/>
    </source>
</evidence>
<dbReference type="Proteomes" id="UP000721844">
    <property type="component" value="Unassembled WGS sequence"/>
</dbReference>
<dbReference type="SMART" id="SM00347">
    <property type="entry name" value="HTH_MARR"/>
    <property type="match status" value="1"/>
</dbReference>
<dbReference type="EMBL" id="JAESVA010000019">
    <property type="protein sequence ID" value="MCB8883973.1"/>
    <property type="molecule type" value="Genomic_DNA"/>
</dbReference>
<dbReference type="InterPro" id="IPR000835">
    <property type="entry name" value="HTH_MarR-typ"/>
</dbReference>
<accession>A0A963Z8U4</accession>
<dbReference type="GO" id="GO:0006313">
    <property type="term" value="P:DNA transposition"/>
    <property type="evidence" value="ECO:0007669"/>
    <property type="project" value="InterPro"/>
</dbReference>
<dbReference type="GO" id="GO:0004803">
    <property type="term" value="F:transposase activity"/>
    <property type="evidence" value="ECO:0007669"/>
    <property type="project" value="InterPro"/>
</dbReference>
<dbReference type="Pfam" id="PF01047">
    <property type="entry name" value="MarR"/>
    <property type="match status" value="1"/>
</dbReference>
<proteinExistence type="inferred from homology"/>
<dbReference type="SUPFAM" id="SSF48295">
    <property type="entry name" value="TrpR-like"/>
    <property type="match status" value="1"/>
</dbReference>
<dbReference type="PROSITE" id="PS01117">
    <property type="entry name" value="HTH_MARR_1"/>
    <property type="match status" value="1"/>
</dbReference>
<keyword evidence="7" id="KW-1185">Reference proteome</keyword>
<dbReference type="InterPro" id="IPR002514">
    <property type="entry name" value="Transposase_8"/>
</dbReference>
<dbReference type="GO" id="GO:0043565">
    <property type="term" value="F:sequence-specific DNA binding"/>
    <property type="evidence" value="ECO:0007669"/>
    <property type="project" value="InterPro"/>
</dbReference>
<dbReference type="GO" id="GO:0003700">
    <property type="term" value="F:DNA-binding transcription factor activity"/>
    <property type="evidence" value="ECO:0007669"/>
    <property type="project" value="InterPro"/>
</dbReference>
<comment type="caution">
    <text evidence="6">The sequence shown here is derived from an EMBL/GenBank/DDBJ whole genome shotgun (WGS) entry which is preliminary data.</text>
</comment>
<dbReference type="PANTHER" id="PTHR37936:SF3">
    <property type="entry name" value="TRANSPOSASE INSC FOR INSERTION ELEMENT IS2A-RELATED"/>
    <property type="match status" value="1"/>
</dbReference>
<evidence type="ECO:0000256" key="1">
    <source>
        <dbReference type="ARBA" id="ARBA00009964"/>
    </source>
</evidence>
<dbReference type="AlphaFoldDB" id="A0A963Z8U4"/>
<evidence type="ECO:0000259" key="5">
    <source>
        <dbReference type="PROSITE" id="PS50995"/>
    </source>
</evidence>
<keyword evidence="2" id="KW-0805">Transcription regulation</keyword>